<evidence type="ECO:0000313" key="2">
    <source>
        <dbReference type="EMBL" id="PWB96120.1"/>
    </source>
</evidence>
<dbReference type="EMBL" id="QEEX01000002">
    <property type="protein sequence ID" value="PWB96120.1"/>
    <property type="molecule type" value="Genomic_DNA"/>
</dbReference>
<dbReference type="AlphaFoldDB" id="A0A2U1SWW5"/>
<proteinExistence type="predicted"/>
<name>A0A2U1SWW5_9MICO</name>
<evidence type="ECO:0000313" key="3">
    <source>
        <dbReference type="Proteomes" id="UP000244978"/>
    </source>
</evidence>
<reference evidence="3" key="1">
    <citation type="submission" date="2018-04" db="EMBL/GenBank/DDBJ databases">
        <authorList>
            <person name="Liu S."/>
            <person name="Wang Z."/>
            <person name="Li J."/>
        </authorList>
    </citation>
    <scope>NUCLEOTIDE SEQUENCE [LARGE SCALE GENOMIC DNA]</scope>
    <source>
        <strain evidence="3">S1194</strain>
    </source>
</reference>
<comment type="caution">
    <text evidence="2">The sequence shown here is derived from an EMBL/GenBank/DDBJ whole genome shotgun (WGS) entry which is preliminary data.</text>
</comment>
<organism evidence="2 3">
    <name type="scientific">Homoserinimonas hongtaonis</name>
    <dbReference type="NCBI Taxonomy" id="2079791"/>
    <lineage>
        <taxon>Bacteria</taxon>
        <taxon>Bacillati</taxon>
        <taxon>Actinomycetota</taxon>
        <taxon>Actinomycetes</taxon>
        <taxon>Micrococcales</taxon>
        <taxon>Microbacteriaceae</taxon>
        <taxon>Homoserinimonas</taxon>
    </lineage>
</organism>
<keyword evidence="3" id="KW-1185">Reference proteome</keyword>
<gene>
    <name evidence="2" type="ORF">DF220_12120</name>
</gene>
<evidence type="ECO:0000256" key="1">
    <source>
        <dbReference type="SAM" id="MobiDB-lite"/>
    </source>
</evidence>
<feature type="compositionally biased region" description="Basic residues" evidence="1">
    <location>
        <begin position="115"/>
        <end position="133"/>
    </location>
</feature>
<feature type="region of interest" description="Disordered" evidence="1">
    <location>
        <begin position="1"/>
        <end position="24"/>
    </location>
</feature>
<dbReference type="Proteomes" id="UP000244978">
    <property type="component" value="Unassembled WGS sequence"/>
</dbReference>
<protein>
    <submittedName>
        <fullName evidence="2">Uncharacterized protein</fullName>
    </submittedName>
</protein>
<accession>A0A2U1SWW5</accession>
<feature type="region of interest" description="Disordered" evidence="1">
    <location>
        <begin position="109"/>
        <end position="138"/>
    </location>
</feature>
<sequence>MRRDFGGEQAGIEGASPPPQLGCDGGPCRVVVSTMQVKTVQAGGSSRLHKRTEPNGLVAEHHRKVRNIAPKPLAALARHRYVVRDDHGDRGALGGRLPEQSALIEGKSQTIRRDAHSRHHNAVRVRRHRARHKSGGEHAEKGVDVVLRYRGGVGDETQRRSARAADKCGEQAFLRIGHAGHHHRGAIHPDLQAIGAAPDEGESGVDSQGHAVMMEHSAGQPPKFSTRRLS</sequence>